<feature type="domain" description="HTH cro/C1-type" evidence="1">
    <location>
        <begin position="9"/>
        <end position="63"/>
    </location>
</feature>
<dbReference type="EMBL" id="JAROCC010000012">
    <property type="protein sequence ID" value="MDN4608635.1"/>
    <property type="molecule type" value="Genomic_DNA"/>
</dbReference>
<accession>A0ABT8JU16</accession>
<dbReference type="Gene3D" id="1.10.260.40">
    <property type="entry name" value="lambda repressor-like DNA-binding domains"/>
    <property type="match status" value="1"/>
</dbReference>
<dbReference type="Proteomes" id="UP001175097">
    <property type="component" value="Unassembled WGS sequence"/>
</dbReference>
<sequence>MDSNSGKILRDIRFENRMTQQQLADELGVSRSHIAHIEAGRREISRATKIRLAQVVDISASLSFFERLKEIDKIFPSKP</sequence>
<name>A0ABT8JU16_9BACL</name>
<dbReference type="RefSeq" id="WP_301244833.1">
    <property type="nucleotide sequence ID" value="NZ_JAROCC010000012.1"/>
</dbReference>
<reference evidence="2" key="1">
    <citation type="submission" date="2023-03" db="EMBL/GenBank/DDBJ databases">
        <title>MT1 and MT2 Draft Genomes of Novel Species.</title>
        <authorList>
            <person name="Venkateswaran K."/>
        </authorList>
    </citation>
    <scope>NUCLEOTIDE SEQUENCE</scope>
    <source>
        <strain evidence="2">F6_3S_P_2</strain>
    </source>
</reference>
<dbReference type="PROSITE" id="PS50943">
    <property type="entry name" value="HTH_CROC1"/>
    <property type="match status" value="1"/>
</dbReference>
<dbReference type="Pfam" id="PF01381">
    <property type="entry name" value="HTH_3"/>
    <property type="match status" value="1"/>
</dbReference>
<evidence type="ECO:0000313" key="2">
    <source>
        <dbReference type="EMBL" id="MDN4608635.1"/>
    </source>
</evidence>
<organism evidence="2 3">
    <name type="scientific">Sporosarcina highlanderae</name>
    <dbReference type="NCBI Taxonomy" id="3035916"/>
    <lineage>
        <taxon>Bacteria</taxon>
        <taxon>Bacillati</taxon>
        <taxon>Bacillota</taxon>
        <taxon>Bacilli</taxon>
        <taxon>Bacillales</taxon>
        <taxon>Caryophanaceae</taxon>
        <taxon>Sporosarcina</taxon>
    </lineage>
</organism>
<dbReference type="CDD" id="cd00093">
    <property type="entry name" value="HTH_XRE"/>
    <property type="match status" value="1"/>
</dbReference>
<evidence type="ECO:0000313" key="3">
    <source>
        <dbReference type="Proteomes" id="UP001175097"/>
    </source>
</evidence>
<comment type="caution">
    <text evidence="2">The sequence shown here is derived from an EMBL/GenBank/DDBJ whole genome shotgun (WGS) entry which is preliminary data.</text>
</comment>
<dbReference type="SMART" id="SM00530">
    <property type="entry name" value="HTH_XRE"/>
    <property type="match status" value="1"/>
</dbReference>
<keyword evidence="3" id="KW-1185">Reference proteome</keyword>
<gene>
    <name evidence="2" type="ORF">P5G49_14330</name>
</gene>
<evidence type="ECO:0000259" key="1">
    <source>
        <dbReference type="PROSITE" id="PS50943"/>
    </source>
</evidence>
<dbReference type="InterPro" id="IPR010982">
    <property type="entry name" value="Lambda_DNA-bd_dom_sf"/>
</dbReference>
<protein>
    <submittedName>
        <fullName evidence="2">Helix-turn-helix transcriptional regulator</fullName>
    </submittedName>
</protein>
<dbReference type="SUPFAM" id="SSF47413">
    <property type="entry name" value="lambda repressor-like DNA-binding domains"/>
    <property type="match status" value="1"/>
</dbReference>
<dbReference type="InterPro" id="IPR001387">
    <property type="entry name" value="Cro/C1-type_HTH"/>
</dbReference>
<proteinExistence type="predicted"/>